<dbReference type="AlphaFoldDB" id="A0A2N9IYU8"/>
<protein>
    <submittedName>
        <fullName evidence="2">Uncharacterized protein</fullName>
    </submittedName>
</protein>
<feature type="chain" id="PRO_5014601816" evidence="1">
    <location>
        <begin position="17"/>
        <end position="65"/>
    </location>
</feature>
<name>A0A2N9IYU8_FAGSY</name>
<feature type="signal peptide" evidence="1">
    <location>
        <begin position="1"/>
        <end position="16"/>
    </location>
</feature>
<gene>
    <name evidence="2" type="ORF">FSB_LOCUS58398</name>
</gene>
<evidence type="ECO:0000256" key="1">
    <source>
        <dbReference type="SAM" id="SignalP"/>
    </source>
</evidence>
<dbReference type="EMBL" id="OIVN01006320">
    <property type="protein sequence ID" value="SPD30516.1"/>
    <property type="molecule type" value="Genomic_DNA"/>
</dbReference>
<organism evidence="2">
    <name type="scientific">Fagus sylvatica</name>
    <name type="common">Beechnut</name>
    <dbReference type="NCBI Taxonomy" id="28930"/>
    <lineage>
        <taxon>Eukaryota</taxon>
        <taxon>Viridiplantae</taxon>
        <taxon>Streptophyta</taxon>
        <taxon>Embryophyta</taxon>
        <taxon>Tracheophyta</taxon>
        <taxon>Spermatophyta</taxon>
        <taxon>Magnoliopsida</taxon>
        <taxon>eudicotyledons</taxon>
        <taxon>Gunneridae</taxon>
        <taxon>Pentapetalae</taxon>
        <taxon>rosids</taxon>
        <taxon>fabids</taxon>
        <taxon>Fagales</taxon>
        <taxon>Fagaceae</taxon>
        <taxon>Fagus</taxon>
    </lineage>
</organism>
<reference evidence="2" key="1">
    <citation type="submission" date="2018-02" db="EMBL/GenBank/DDBJ databases">
        <authorList>
            <person name="Cohen D.B."/>
            <person name="Kent A.D."/>
        </authorList>
    </citation>
    <scope>NUCLEOTIDE SEQUENCE</scope>
</reference>
<accession>A0A2N9IYU8</accession>
<keyword evidence="1" id="KW-0732">Signal</keyword>
<proteinExistence type="predicted"/>
<sequence>MVALVFFLVGLPLLTALDVGLDSITVASRPFTRFSSSSKCLTWRARASRSVLSTWNYSCHWLDGV</sequence>
<evidence type="ECO:0000313" key="2">
    <source>
        <dbReference type="EMBL" id="SPD30516.1"/>
    </source>
</evidence>